<keyword evidence="2" id="KW-0560">Oxidoreductase</keyword>
<accession>A0ABW6S335</accession>
<evidence type="ECO:0000256" key="2">
    <source>
        <dbReference type="ARBA" id="ARBA00023002"/>
    </source>
</evidence>
<dbReference type="SUPFAM" id="SSF50475">
    <property type="entry name" value="FMN-binding split barrel"/>
    <property type="match status" value="1"/>
</dbReference>
<evidence type="ECO:0000259" key="3">
    <source>
        <dbReference type="Pfam" id="PF00724"/>
    </source>
</evidence>
<keyword evidence="5" id="KW-1185">Reference proteome</keyword>
<dbReference type="InterPro" id="IPR051799">
    <property type="entry name" value="NADH_flavin_oxidoreductase"/>
</dbReference>
<organism evidence="4 5">
    <name type="scientific">Nocardia jiangxiensis</name>
    <dbReference type="NCBI Taxonomy" id="282685"/>
    <lineage>
        <taxon>Bacteria</taxon>
        <taxon>Bacillati</taxon>
        <taxon>Actinomycetota</taxon>
        <taxon>Actinomycetes</taxon>
        <taxon>Mycobacteriales</taxon>
        <taxon>Nocardiaceae</taxon>
        <taxon>Nocardia</taxon>
    </lineage>
</organism>
<reference evidence="4 5" key="1">
    <citation type="submission" date="2024-10" db="EMBL/GenBank/DDBJ databases">
        <title>The Natural Products Discovery Center: Release of the First 8490 Sequenced Strains for Exploring Actinobacteria Biosynthetic Diversity.</title>
        <authorList>
            <person name="Kalkreuter E."/>
            <person name="Kautsar S.A."/>
            <person name="Yang D."/>
            <person name="Bader C.D."/>
            <person name="Teijaro C.N."/>
            <person name="Fluegel L."/>
            <person name="Davis C.M."/>
            <person name="Simpson J.R."/>
            <person name="Lauterbach L."/>
            <person name="Steele A.D."/>
            <person name="Gui C."/>
            <person name="Meng S."/>
            <person name="Li G."/>
            <person name="Viehrig K."/>
            <person name="Ye F."/>
            <person name="Su P."/>
            <person name="Kiefer A.F."/>
            <person name="Nichols A."/>
            <person name="Cepeda A.J."/>
            <person name="Yan W."/>
            <person name="Fan B."/>
            <person name="Jiang Y."/>
            <person name="Adhikari A."/>
            <person name="Zheng C.-J."/>
            <person name="Schuster L."/>
            <person name="Cowan T.M."/>
            <person name="Smanski M.J."/>
            <person name="Chevrette M.G."/>
            <person name="De Carvalho L.P.S."/>
            <person name="Shen B."/>
        </authorList>
    </citation>
    <scope>NUCLEOTIDE SEQUENCE [LARGE SCALE GENOMIC DNA]</scope>
    <source>
        <strain evidence="4 5">NPDC002593</strain>
    </source>
</reference>
<evidence type="ECO:0000313" key="5">
    <source>
        <dbReference type="Proteomes" id="UP001601992"/>
    </source>
</evidence>
<sequence length="565" mass="60805">MANPHDPLPLPCGQTLPNRIMKSALSEGLGSADLAPDERLRRLYSRWSTGGFGLIVTGNVMIDRTQLGEPGNVAITDDRDLDALTRWAKAAKEGGTPIWMQLNHPGRQANPLAGRHRPVAPSAIAPSIPGMPTPRALSEDEIVELIERFATAARVAEAAGFDGVQVHGAHGYLVSQFLSPLSNQRTDAWGGDAARRMRFALEVVRAIRGAVRPGFAVAVKLNSADFQRGGFSEAESRGVLEALAAESLDLLEISGGSYESPAMMGRPRQAASTRAREAYFLEYAETVRHSAGAVPLAVTGGFRSRAAMSAAIESGACDVVGIGRPTAVLPDAARDLLEGRTDVLRTPAISLGLRGPLARSGGLKSFDGAMDLQWHTDQLHRLGAGLNPDPARSPWRTAPTMVRRNGIEALRSRRGGSGSRPDPLARKFAVERNIGRYVVNPLFRNLNRIGIRSSFATELETIGRKSGQPRRVPVSVRFEDDGAWIICQHGLRSGWGNNVAANPNIRLRQGNQWRTGIAELCPEDDVVARARAFAPHRLLAPLTAAGFAALQTTPVSVRVTFTDDR</sequence>
<dbReference type="Gene3D" id="3.20.20.70">
    <property type="entry name" value="Aldolase class I"/>
    <property type="match status" value="1"/>
</dbReference>
<dbReference type="NCBIfam" id="TIGR00026">
    <property type="entry name" value="hi_GC_TIGR00026"/>
    <property type="match status" value="1"/>
</dbReference>
<protein>
    <submittedName>
        <fullName evidence="4">Nitroreductase family deazaflavin-dependent oxidoreductase</fullName>
    </submittedName>
</protein>
<gene>
    <name evidence="4" type="ORF">ACFYXQ_23265</name>
</gene>
<name>A0ABW6S335_9NOCA</name>
<dbReference type="PANTHER" id="PTHR43656">
    <property type="entry name" value="BINDING OXIDOREDUCTASE, PUTATIVE (AFU_ORTHOLOGUE AFUA_2G08260)-RELATED"/>
    <property type="match status" value="1"/>
</dbReference>
<dbReference type="InterPro" id="IPR001155">
    <property type="entry name" value="OxRdtase_FMN_N"/>
</dbReference>
<evidence type="ECO:0000313" key="4">
    <source>
        <dbReference type="EMBL" id="MFF3570706.1"/>
    </source>
</evidence>
<dbReference type="InterPro" id="IPR012349">
    <property type="entry name" value="Split_barrel_FMN-bd"/>
</dbReference>
<dbReference type="InterPro" id="IPR004378">
    <property type="entry name" value="F420H2_quin_Rdtase"/>
</dbReference>
<dbReference type="Proteomes" id="UP001601992">
    <property type="component" value="Unassembled WGS sequence"/>
</dbReference>
<comment type="caution">
    <text evidence="4">The sequence shown here is derived from an EMBL/GenBank/DDBJ whole genome shotgun (WGS) entry which is preliminary data.</text>
</comment>
<dbReference type="SUPFAM" id="SSF51395">
    <property type="entry name" value="FMN-linked oxidoreductases"/>
    <property type="match status" value="1"/>
</dbReference>
<dbReference type="EMBL" id="JBIAQY010000008">
    <property type="protein sequence ID" value="MFF3570706.1"/>
    <property type="molecule type" value="Genomic_DNA"/>
</dbReference>
<dbReference type="Pfam" id="PF04075">
    <property type="entry name" value="F420H2_quin_red"/>
    <property type="match status" value="1"/>
</dbReference>
<keyword evidence="1" id="KW-0285">Flavoprotein</keyword>
<dbReference type="Gene3D" id="2.30.110.10">
    <property type="entry name" value="Electron Transport, Fmn-binding Protein, Chain A"/>
    <property type="match status" value="1"/>
</dbReference>
<dbReference type="CDD" id="cd04733">
    <property type="entry name" value="OYE_like_2_FMN"/>
    <property type="match status" value="1"/>
</dbReference>
<dbReference type="RefSeq" id="WP_387404916.1">
    <property type="nucleotide sequence ID" value="NZ_JBIAQY010000008.1"/>
</dbReference>
<dbReference type="InterPro" id="IPR013785">
    <property type="entry name" value="Aldolase_TIM"/>
</dbReference>
<evidence type="ECO:0000256" key="1">
    <source>
        <dbReference type="ARBA" id="ARBA00022630"/>
    </source>
</evidence>
<proteinExistence type="predicted"/>
<feature type="domain" description="NADH:flavin oxidoreductase/NADH oxidase N-terminal" evidence="3">
    <location>
        <begin position="14"/>
        <end position="340"/>
    </location>
</feature>
<dbReference type="Pfam" id="PF00724">
    <property type="entry name" value="Oxidored_FMN"/>
    <property type="match status" value="1"/>
</dbReference>
<dbReference type="PANTHER" id="PTHR43656:SF2">
    <property type="entry name" value="BINDING OXIDOREDUCTASE, PUTATIVE (AFU_ORTHOLOGUE AFUA_2G08260)-RELATED"/>
    <property type="match status" value="1"/>
</dbReference>